<accession>A0AAV3XJ33</accession>
<dbReference type="RefSeq" id="WP_226586269.1">
    <property type="nucleotide sequence ID" value="NZ_BLAY01000091.1"/>
</dbReference>
<comment type="caution">
    <text evidence="1">The sequence shown here is derived from an EMBL/GenBank/DDBJ whole genome shotgun (WGS) entry which is preliminary data.</text>
</comment>
<dbReference type="AlphaFoldDB" id="A0AAV3XJ33"/>
<dbReference type="EMBL" id="BLAY01000091">
    <property type="protein sequence ID" value="GET40432.1"/>
    <property type="molecule type" value="Genomic_DNA"/>
</dbReference>
<sequence length="110" mass="12853">MTLTATEYKYIELDERNIAIIAGTTMKVLELVTSQFTHGWSPEELHFQYPHLSMSQIHSALAYYWDNQAEVDAEIERRFEYAERMRLEAGESPLVAKLRAQGLLKRRGYK</sequence>
<dbReference type="InterPro" id="IPR007367">
    <property type="entry name" value="DUF433"/>
</dbReference>
<dbReference type="InterPro" id="IPR009057">
    <property type="entry name" value="Homeodomain-like_sf"/>
</dbReference>
<proteinExistence type="predicted"/>
<reference evidence="1" key="1">
    <citation type="submission" date="2019-10" db="EMBL/GenBank/DDBJ databases">
        <title>Draft genome sequece of Microseira wollei NIES-4236.</title>
        <authorList>
            <person name="Yamaguchi H."/>
            <person name="Suzuki S."/>
            <person name="Kawachi M."/>
        </authorList>
    </citation>
    <scope>NUCLEOTIDE SEQUENCE</scope>
    <source>
        <strain evidence="1">NIES-4236</strain>
    </source>
</reference>
<protein>
    <recommendedName>
        <fullName evidence="3">DUF433 domain-containing protein</fullName>
    </recommendedName>
</protein>
<gene>
    <name evidence="1" type="ORF">MiSe_52410</name>
</gene>
<dbReference type="InterPro" id="IPR036388">
    <property type="entry name" value="WH-like_DNA-bd_sf"/>
</dbReference>
<organism evidence="1 2">
    <name type="scientific">Microseira wollei NIES-4236</name>
    <dbReference type="NCBI Taxonomy" id="2530354"/>
    <lineage>
        <taxon>Bacteria</taxon>
        <taxon>Bacillati</taxon>
        <taxon>Cyanobacteriota</taxon>
        <taxon>Cyanophyceae</taxon>
        <taxon>Oscillatoriophycideae</taxon>
        <taxon>Aerosakkonematales</taxon>
        <taxon>Aerosakkonemataceae</taxon>
        <taxon>Microseira</taxon>
    </lineage>
</organism>
<name>A0AAV3XJ33_9CYAN</name>
<keyword evidence="2" id="KW-1185">Reference proteome</keyword>
<evidence type="ECO:0000313" key="1">
    <source>
        <dbReference type="EMBL" id="GET40432.1"/>
    </source>
</evidence>
<dbReference type="Pfam" id="PF04255">
    <property type="entry name" value="DUF433"/>
    <property type="match status" value="1"/>
</dbReference>
<evidence type="ECO:0008006" key="3">
    <source>
        <dbReference type="Google" id="ProtNLM"/>
    </source>
</evidence>
<dbReference type="Gene3D" id="1.10.10.10">
    <property type="entry name" value="Winged helix-like DNA-binding domain superfamily/Winged helix DNA-binding domain"/>
    <property type="match status" value="1"/>
</dbReference>
<evidence type="ECO:0000313" key="2">
    <source>
        <dbReference type="Proteomes" id="UP001050975"/>
    </source>
</evidence>
<dbReference type="Proteomes" id="UP001050975">
    <property type="component" value="Unassembled WGS sequence"/>
</dbReference>
<dbReference type="SUPFAM" id="SSF46689">
    <property type="entry name" value="Homeodomain-like"/>
    <property type="match status" value="1"/>
</dbReference>